<feature type="compositionally biased region" description="Basic and acidic residues" evidence="1">
    <location>
        <begin position="20"/>
        <end position="31"/>
    </location>
</feature>
<dbReference type="KEGG" id="sgm:GCM10017557_54390"/>
<evidence type="ECO:0000313" key="3">
    <source>
        <dbReference type="Proteomes" id="UP000516444"/>
    </source>
</evidence>
<organism evidence="2 3">
    <name type="scientific">Streptomyces aurantiacus</name>
    <dbReference type="NCBI Taxonomy" id="47760"/>
    <lineage>
        <taxon>Bacteria</taxon>
        <taxon>Bacillati</taxon>
        <taxon>Actinomycetota</taxon>
        <taxon>Actinomycetes</taxon>
        <taxon>Kitasatosporales</taxon>
        <taxon>Streptomycetaceae</taxon>
        <taxon>Streptomyces</taxon>
        <taxon>Streptomyces aurantiacus group</taxon>
    </lineage>
</organism>
<evidence type="ECO:0000313" key="2">
    <source>
        <dbReference type="EMBL" id="BCL30580.1"/>
    </source>
</evidence>
<proteinExistence type="predicted"/>
<reference evidence="2 3" key="1">
    <citation type="journal article" date="2014" name="Int. J. Syst. Evol. Microbiol.">
        <title>Complete genome sequence of Corynebacterium casei LMG S-19264T (=DSM 44701T), isolated from a smear-ripened cheese.</title>
        <authorList>
            <consortium name="US DOE Joint Genome Institute (JGI-PGF)"/>
            <person name="Walter F."/>
            <person name="Albersmeier A."/>
            <person name="Kalinowski J."/>
            <person name="Ruckert C."/>
        </authorList>
    </citation>
    <scope>NUCLEOTIDE SEQUENCE [LARGE SCALE GENOMIC DNA]</scope>
    <source>
        <strain evidence="2 3">JCM 4677</strain>
    </source>
</reference>
<evidence type="ECO:0000256" key="1">
    <source>
        <dbReference type="SAM" id="MobiDB-lite"/>
    </source>
</evidence>
<sequence>MRATASDSMDSTDSTAIRQPPRDDLLSRMEGEEIGVMDAMGAVGSDGGTAGRARRVTLRPRRADW</sequence>
<keyword evidence="3" id="KW-1185">Reference proteome</keyword>
<gene>
    <name evidence="2" type="ORF">GCM10017557_54390</name>
</gene>
<feature type="compositionally biased region" description="Low complexity" evidence="1">
    <location>
        <begin position="1"/>
        <end position="16"/>
    </location>
</feature>
<dbReference type="EMBL" id="AP023440">
    <property type="protein sequence ID" value="BCL30580.1"/>
    <property type="molecule type" value="Genomic_DNA"/>
</dbReference>
<name>A0A7G1P9W2_9ACTN</name>
<dbReference type="AlphaFoldDB" id="A0A7G1P9W2"/>
<dbReference type="Proteomes" id="UP000516444">
    <property type="component" value="Chromosome"/>
</dbReference>
<protein>
    <submittedName>
        <fullName evidence="2">Uncharacterized protein</fullName>
    </submittedName>
</protein>
<feature type="compositionally biased region" description="Basic residues" evidence="1">
    <location>
        <begin position="52"/>
        <end position="65"/>
    </location>
</feature>
<accession>A0A7G1P9W2</accession>
<feature type="region of interest" description="Disordered" evidence="1">
    <location>
        <begin position="1"/>
        <end position="65"/>
    </location>
</feature>